<dbReference type="InterPro" id="IPR044000">
    <property type="entry name" value="Phage_tube_2"/>
</dbReference>
<proteinExistence type="predicted"/>
<name>A0A1H0U3H9_9ACTN</name>
<keyword evidence="2" id="KW-1185">Reference proteome</keyword>
<sequence length="329" mass="35435">MAIPSGLDAQLMVGEQTDYSTPATVDSGFEFRSESLSLDSQRIESSAFRPGQRVLRSNRWRQSQKSTSGDVTMELATVSMGTWFKHMFGSVSTSQPDATNAASVYEHTFTPGPLKGKNLTVQVGRPDESGTVQPFTYPGCKVSSWTLSSAVGEFATLAVSLVGQDEDTTTSLETASYPADIDLLTFVDGSITIAGSAVDVRSISLEGTNGLATDDYVHGARTRREPTEVGTEGSQARTYTGTIEKYFADLTAYNRFVQGTEAEMVLLYEGTTIEGTFNYAVEVTANVRFDGTTPQVSDTSVLMQSLPIKVIDNGTTSISALYRTTDQTV</sequence>
<dbReference type="STRING" id="405564.SAMN04487905_10622"/>
<gene>
    <name evidence="1" type="ORF">SAMN04487905_10622</name>
</gene>
<evidence type="ECO:0000313" key="1">
    <source>
        <dbReference type="EMBL" id="SDP60701.1"/>
    </source>
</evidence>
<evidence type="ECO:0008006" key="3">
    <source>
        <dbReference type="Google" id="ProtNLM"/>
    </source>
</evidence>
<dbReference type="EMBL" id="FNJR01000006">
    <property type="protein sequence ID" value="SDP60701.1"/>
    <property type="molecule type" value="Genomic_DNA"/>
</dbReference>
<reference evidence="2" key="1">
    <citation type="submission" date="2016-10" db="EMBL/GenBank/DDBJ databases">
        <authorList>
            <person name="Varghese N."/>
            <person name="Submissions S."/>
        </authorList>
    </citation>
    <scope>NUCLEOTIDE SEQUENCE [LARGE SCALE GENOMIC DNA]</scope>
    <source>
        <strain evidence="2">DSM 46732</strain>
    </source>
</reference>
<evidence type="ECO:0000313" key="2">
    <source>
        <dbReference type="Proteomes" id="UP000199497"/>
    </source>
</evidence>
<organism evidence="1 2">
    <name type="scientific">Actinopolyspora xinjiangensis</name>
    <dbReference type="NCBI Taxonomy" id="405564"/>
    <lineage>
        <taxon>Bacteria</taxon>
        <taxon>Bacillati</taxon>
        <taxon>Actinomycetota</taxon>
        <taxon>Actinomycetes</taxon>
        <taxon>Actinopolysporales</taxon>
        <taxon>Actinopolysporaceae</taxon>
        <taxon>Actinopolyspora</taxon>
    </lineage>
</organism>
<dbReference type="AlphaFoldDB" id="A0A1H0U3H9"/>
<dbReference type="Proteomes" id="UP000199497">
    <property type="component" value="Unassembled WGS sequence"/>
</dbReference>
<accession>A0A1H0U3H9</accession>
<protein>
    <recommendedName>
        <fullName evidence="3">Major tail protein</fullName>
    </recommendedName>
</protein>
<dbReference type="Pfam" id="PF18906">
    <property type="entry name" value="Phage_tube_2"/>
    <property type="match status" value="1"/>
</dbReference>
<dbReference type="RefSeq" id="WP_092601144.1">
    <property type="nucleotide sequence ID" value="NZ_FNJR01000006.1"/>
</dbReference>